<dbReference type="PROSITE" id="PS50911">
    <property type="entry name" value="CHAP"/>
    <property type="match status" value="1"/>
</dbReference>
<evidence type="ECO:0000256" key="1">
    <source>
        <dbReference type="SAM" id="SignalP"/>
    </source>
</evidence>
<evidence type="ECO:0000313" key="3">
    <source>
        <dbReference type="EMBL" id="KRM02728.1"/>
    </source>
</evidence>
<dbReference type="Pfam" id="PF05257">
    <property type="entry name" value="CHAP"/>
    <property type="match status" value="1"/>
</dbReference>
<dbReference type="Gene3D" id="3.90.1720.60">
    <property type="match status" value="1"/>
</dbReference>
<dbReference type="InterPro" id="IPR038765">
    <property type="entry name" value="Papain-like_cys_pep_sf"/>
</dbReference>
<dbReference type="AlphaFoldDB" id="A0A0R1VB19"/>
<dbReference type="EMBL" id="AZFN01000007">
    <property type="protein sequence ID" value="KRM02728.1"/>
    <property type="molecule type" value="Genomic_DNA"/>
</dbReference>
<evidence type="ECO:0000259" key="2">
    <source>
        <dbReference type="PROSITE" id="PS50911"/>
    </source>
</evidence>
<gene>
    <name evidence="3" type="ORF">FC60_GL001590</name>
</gene>
<dbReference type="SUPFAM" id="SSF54001">
    <property type="entry name" value="Cysteine proteinases"/>
    <property type="match status" value="1"/>
</dbReference>
<comment type="caution">
    <text evidence="3">The sequence shown here is derived from an EMBL/GenBank/DDBJ whole genome shotgun (WGS) entry which is preliminary data.</text>
</comment>
<accession>A0A0R1VB19</accession>
<feature type="chain" id="PRO_5006412169" description="Peptidase C51 domain-containing protein" evidence="1">
    <location>
        <begin position="31"/>
        <end position="185"/>
    </location>
</feature>
<dbReference type="Proteomes" id="UP000051739">
    <property type="component" value="Unassembled WGS sequence"/>
</dbReference>
<name>A0A0R1VB19_9LACO</name>
<reference evidence="3 4" key="1">
    <citation type="journal article" date="2015" name="Genome Announc.">
        <title>Expanding the biotechnology potential of lactobacilli through comparative genomics of 213 strains and associated genera.</title>
        <authorList>
            <person name="Sun Z."/>
            <person name="Harris H.M."/>
            <person name="McCann A."/>
            <person name="Guo C."/>
            <person name="Argimon S."/>
            <person name="Zhang W."/>
            <person name="Yang X."/>
            <person name="Jeffery I.B."/>
            <person name="Cooney J.C."/>
            <person name="Kagawa T.F."/>
            <person name="Liu W."/>
            <person name="Song Y."/>
            <person name="Salvetti E."/>
            <person name="Wrobel A."/>
            <person name="Rasinkangas P."/>
            <person name="Parkhill J."/>
            <person name="Rea M.C."/>
            <person name="O'Sullivan O."/>
            <person name="Ritari J."/>
            <person name="Douillard F.P."/>
            <person name="Paul Ross R."/>
            <person name="Yang R."/>
            <person name="Briner A.E."/>
            <person name="Felis G.E."/>
            <person name="de Vos W.M."/>
            <person name="Barrangou R."/>
            <person name="Klaenhammer T.R."/>
            <person name="Caufield P.W."/>
            <person name="Cui Y."/>
            <person name="Zhang H."/>
            <person name="O'Toole P.W."/>
        </authorList>
    </citation>
    <scope>NUCLEOTIDE SEQUENCE [LARGE SCALE GENOMIC DNA]</scope>
    <source>
        <strain evidence="3 4">DSM 16045</strain>
    </source>
</reference>
<keyword evidence="1" id="KW-0732">Signal</keyword>
<organism evidence="3 4">
    <name type="scientific">Limosilactobacillus gastricus DSM 16045</name>
    <dbReference type="NCBI Taxonomy" id="1423749"/>
    <lineage>
        <taxon>Bacteria</taxon>
        <taxon>Bacillati</taxon>
        <taxon>Bacillota</taxon>
        <taxon>Bacilli</taxon>
        <taxon>Lactobacillales</taxon>
        <taxon>Lactobacillaceae</taxon>
        <taxon>Limosilactobacillus</taxon>
    </lineage>
</organism>
<evidence type="ECO:0000313" key="4">
    <source>
        <dbReference type="Proteomes" id="UP000051739"/>
    </source>
</evidence>
<feature type="signal peptide" evidence="1">
    <location>
        <begin position="1"/>
        <end position="30"/>
    </location>
</feature>
<sequence length="185" mass="19750">MIFKSKISKILMASLSLGALMTTSVVPAFADDNQSDQTTTTTTTNNSMSVSEALAALEAQQGNTLYNGQCYGLSAWYAKQLGGPTMMGSGHEYAQDIGSDYDWASYGFTVTNYPSISDIKPGDIICWEAGGALSPGIYGHTGVVVSIDSDGNMVTLEQNAENGQVVSQYNRTYSQTTIKSVIHKN</sequence>
<dbReference type="InterPro" id="IPR007921">
    <property type="entry name" value="CHAP_dom"/>
</dbReference>
<dbReference type="PATRIC" id="fig|1423749.3.peg.1648"/>
<protein>
    <recommendedName>
        <fullName evidence="2">Peptidase C51 domain-containing protein</fullName>
    </recommendedName>
</protein>
<feature type="domain" description="Peptidase C51" evidence="2">
    <location>
        <begin position="45"/>
        <end position="183"/>
    </location>
</feature>
<keyword evidence="4" id="KW-1185">Reference proteome</keyword>
<dbReference type="RefSeq" id="WP_056937046.1">
    <property type="nucleotide sequence ID" value="NZ_AZFN01000007.1"/>
</dbReference>
<proteinExistence type="predicted"/>